<name>A0ABP7UZR8_9ACTN</name>
<dbReference type="RefSeq" id="WP_344939879.1">
    <property type="nucleotide sequence ID" value="NZ_BAAAZG010000001.1"/>
</dbReference>
<accession>A0ABP7UZR8</accession>
<proteinExistence type="predicted"/>
<dbReference type="SUPFAM" id="SSF160387">
    <property type="entry name" value="NosL/MerB-like"/>
    <property type="match status" value="1"/>
</dbReference>
<protein>
    <submittedName>
        <fullName evidence="1">Organomercurial lyase</fullName>
    </submittedName>
</protein>
<organism evidence="1 2">
    <name type="scientific">Actinomadura miaoliensis</name>
    <dbReference type="NCBI Taxonomy" id="430685"/>
    <lineage>
        <taxon>Bacteria</taxon>
        <taxon>Bacillati</taxon>
        <taxon>Actinomycetota</taxon>
        <taxon>Actinomycetes</taxon>
        <taxon>Streptosporangiales</taxon>
        <taxon>Thermomonosporaceae</taxon>
        <taxon>Actinomadura</taxon>
    </lineage>
</organism>
<comment type="caution">
    <text evidence="1">The sequence shown here is derived from an EMBL/GenBank/DDBJ whole genome shotgun (WGS) entry which is preliminary data.</text>
</comment>
<dbReference type="Pfam" id="PF03243">
    <property type="entry name" value="MerB"/>
    <property type="match status" value="1"/>
</dbReference>
<evidence type="ECO:0000313" key="2">
    <source>
        <dbReference type="Proteomes" id="UP001500683"/>
    </source>
</evidence>
<dbReference type="InterPro" id="IPR004927">
    <property type="entry name" value="MerB"/>
</dbReference>
<dbReference type="EMBL" id="BAAAZG010000001">
    <property type="protein sequence ID" value="GAA4056379.1"/>
    <property type="molecule type" value="Genomic_DNA"/>
</dbReference>
<dbReference type="GO" id="GO:0016829">
    <property type="term" value="F:lyase activity"/>
    <property type="evidence" value="ECO:0007669"/>
    <property type="project" value="UniProtKB-KW"/>
</dbReference>
<keyword evidence="1" id="KW-0456">Lyase</keyword>
<dbReference type="Gene3D" id="3.30.450.410">
    <property type="match status" value="1"/>
</dbReference>
<gene>
    <name evidence="1" type="primary">merB</name>
    <name evidence="1" type="ORF">GCM10022214_05000</name>
</gene>
<sequence>MTALSSDRTGGFDVERLRLAVYRAFADDGRVPAPDGLTERMGMAEDEVRTGLRQLASERHLVLDDQDRVLMAHPFSAVPMGFSVMGERTLWWGGCAWDSFALPHLLGVEQGVLVATRCRCCDRPHAWNVSNQAPPPGDQVAHFLVPTQRIWDDVVYACDNQRIFCSPECVNRWLADTGNERGYVMTLDTLWHLAARWYEGRMDYGYVRREPATAAQYFREVGLSGQFWGLPASRP</sequence>
<evidence type="ECO:0000313" key="1">
    <source>
        <dbReference type="EMBL" id="GAA4056379.1"/>
    </source>
</evidence>
<reference evidence="2" key="1">
    <citation type="journal article" date="2019" name="Int. J. Syst. Evol. Microbiol.">
        <title>The Global Catalogue of Microorganisms (GCM) 10K type strain sequencing project: providing services to taxonomists for standard genome sequencing and annotation.</title>
        <authorList>
            <consortium name="The Broad Institute Genomics Platform"/>
            <consortium name="The Broad Institute Genome Sequencing Center for Infectious Disease"/>
            <person name="Wu L."/>
            <person name="Ma J."/>
        </authorList>
    </citation>
    <scope>NUCLEOTIDE SEQUENCE [LARGE SCALE GENOMIC DNA]</scope>
    <source>
        <strain evidence="2">JCM 16702</strain>
    </source>
</reference>
<dbReference type="Proteomes" id="UP001500683">
    <property type="component" value="Unassembled WGS sequence"/>
</dbReference>
<dbReference type="InterPro" id="IPR053717">
    <property type="entry name" value="MerB_lyase_sf"/>
</dbReference>
<keyword evidence="2" id="KW-1185">Reference proteome</keyword>